<dbReference type="RefSeq" id="WP_234750496.1">
    <property type="nucleotide sequence ID" value="NZ_BAAAWN010000001.1"/>
</dbReference>
<proteinExistence type="predicted"/>
<evidence type="ECO:0000313" key="2">
    <source>
        <dbReference type="Proteomes" id="UP001589702"/>
    </source>
</evidence>
<sequence length="103" mass="10816">MTRRAAWLHHNGQPAGEASNVAKYAAAEAAHERIVERMRGSCCAQIADSRQRPADGSSPSLSSAAAAGEAAAWASGAFPSSRHRMPTITSAIPMIWTGVIDSR</sequence>
<name>A0ABV5Y5Q3_ARTRM</name>
<accession>A0ABV5Y5Q3</accession>
<gene>
    <name evidence="1" type="ORF">ACFFP1_20685</name>
</gene>
<organism evidence="1 2">
    <name type="scientific">Arthrobacter ramosus</name>
    <dbReference type="NCBI Taxonomy" id="1672"/>
    <lineage>
        <taxon>Bacteria</taxon>
        <taxon>Bacillati</taxon>
        <taxon>Actinomycetota</taxon>
        <taxon>Actinomycetes</taxon>
        <taxon>Micrococcales</taxon>
        <taxon>Micrococcaceae</taxon>
        <taxon>Arthrobacter</taxon>
    </lineage>
</organism>
<protein>
    <submittedName>
        <fullName evidence="1">Uncharacterized protein</fullName>
    </submittedName>
</protein>
<reference evidence="1 2" key="1">
    <citation type="submission" date="2024-09" db="EMBL/GenBank/DDBJ databases">
        <authorList>
            <person name="Sun Q."/>
            <person name="Mori K."/>
        </authorList>
    </citation>
    <scope>NUCLEOTIDE SEQUENCE [LARGE SCALE GENOMIC DNA]</scope>
    <source>
        <strain evidence="1 2">JCM 1334</strain>
    </source>
</reference>
<keyword evidence="2" id="KW-1185">Reference proteome</keyword>
<comment type="caution">
    <text evidence="1">The sequence shown here is derived from an EMBL/GenBank/DDBJ whole genome shotgun (WGS) entry which is preliminary data.</text>
</comment>
<dbReference type="Proteomes" id="UP001589702">
    <property type="component" value="Unassembled WGS sequence"/>
</dbReference>
<dbReference type="EMBL" id="JBHMBC010000039">
    <property type="protein sequence ID" value="MFB9821899.1"/>
    <property type="molecule type" value="Genomic_DNA"/>
</dbReference>
<evidence type="ECO:0000313" key="1">
    <source>
        <dbReference type="EMBL" id="MFB9821899.1"/>
    </source>
</evidence>